<gene>
    <name evidence="10" type="primary">RPN2</name>
    <name evidence="10" type="ORF">MCUN1_000684</name>
</gene>
<feature type="region of interest" description="Disordered" evidence="7">
    <location>
        <begin position="940"/>
        <end position="1015"/>
    </location>
</feature>
<evidence type="ECO:0000313" key="10">
    <source>
        <dbReference type="EMBL" id="WFD33861.1"/>
    </source>
</evidence>
<dbReference type="GO" id="GO:0034515">
    <property type="term" value="C:proteasome storage granule"/>
    <property type="evidence" value="ECO:0007669"/>
    <property type="project" value="TreeGrafter"/>
</dbReference>
<dbReference type="Pfam" id="PF21505">
    <property type="entry name" value="RPN2_N"/>
    <property type="match status" value="1"/>
</dbReference>
<dbReference type="SUPFAM" id="SSF48371">
    <property type="entry name" value="ARM repeat"/>
    <property type="match status" value="1"/>
</dbReference>
<dbReference type="EMBL" id="CP119877">
    <property type="protein sequence ID" value="WFD33861.1"/>
    <property type="molecule type" value="Genomic_DNA"/>
</dbReference>
<sequence length="1015" mass="108421">MAGSLSSAAGVTALLGEKDPQLQAYALRKLDTLVDRFWAELADSVTQIEELHEDETFPERELAALVAAKIYFHLGEHQDALSFALGAGALFDLEKREEFHSTVISKAIDTYITERNTPGASPDKRLERIVDEMLRRSIDSGAYRQALGIALETHRLDVIEQVYERTHSAELFVYVLEVVMGVEYAPDARREVLSLLVRLFKGLPQPDYLSVAKCYVYLNEPAPACELLGELLGGSDDDRLVASQIAFDLVEGATQEFLKHVRRGLAEREKSAELERLQHILSGEETVKLYHGFLQHANHADLAILKASKDLLDAHYSAYHSGMSLSNAFMNAGTGSDQFLRDNLEWLAKASNWSKFTATAALGVLHKGSLTEGVNILNPYLPSDSPSSSVYSEGGSLFALGLIHANHGAAVLELLTNTLRNNTAEVVQHGAALGLGAAGMATENDDVYEELRNVLFSDSAVAGEAAGYAMGLVFLGTGSERATEEMLQYAHETQHEKIIRGLALGLALLQYGRESAADPVIDVLMQDKDAILRYGGIYTVALAYAGTGNNRAISRLLHVAVSDGSDDVRRAAVVSLGFLLCRSPEQVPAIVQLLSESYNPHVRYGAALALGIACAGTGLDAAVDLLEPMTKDTVDYVRQGACLALAMIFVQQNDVLNPRVQSVRKTFDHILTEKHEEAMAKFGAVVAQGLIDAGGRNVTISLLGRAGSVNTAAVVGMALFTQYWYWFPMAHFAALAFTPTAVIGVTSELRVPDVELISRARPSLFAYPPPLQAPSEKKAEKVETAVLSTTAKSQARQRTKEKKKLAADAMDTDTEPATGAVGGAGAATAADKEKTEAKDGGSKEESKDKEDGAAAKPREPAFSMVKNASRVTPQQIKYVSFPTDARFVPVRPLHSSRGEIWAEPLGRDSSDAVQARRHVGSATGGGSGIVMLYDRKNGEPFESISLNGDGSGSGSGDSAGNSENTDSAAAAVAAAVSGEDDTQDKGPTSVADAAAAPSQEPAASGDVEMGDGTAR</sequence>
<feature type="region of interest" description="Disordered" evidence="7">
    <location>
        <begin position="767"/>
        <end position="863"/>
    </location>
</feature>
<dbReference type="GO" id="GO:0008540">
    <property type="term" value="C:proteasome regulatory particle, base subcomplex"/>
    <property type="evidence" value="ECO:0007669"/>
    <property type="project" value="UniProtKB-UniRule"/>
</dbReference>
<dbReference type="Gene3D" id="1.25.10.10">
    <property type="entry name" value="Leucine-rich Repeat Variant"/>
    <property type="match status" value="1"/>
</dbReference>
<dbReference type="InterPro" id="IPR002015">
    <property type="entry name" value="Proteasome/cyclosome_rpt"/>
</dbReference>
<dbReference type="Pfam" id="PF13646">
    <property type="entry name" value="HEAT_2"/>
    <property type="match status" value="1"/>
</dbReference>
<organism evidence="10 11">
    <name type="scientific">Malassezia cuniculi</name>
    <dbReference type="NCBI Taxonomy" id="948313"/>
    <lineage>
        <taxon>Eukaryota</taxon>
        <taxon>Fungi</taxon>
        <taxon>Dikarya</taxon>
        <taxon>Basidiomycota</taxon>
        <taxon>Ustilaginomycotina</taxon>
        <taxon>Malasseziomycetes</taxon>
        <taxon>Malasseziales</taxon>
        <taxon>Malasseziaceae</taxon>
        <taxon>Malassezia</taxon>
    </lineage>
</organism>
<feature type="compositionally biased region" description="Basic and acidic residues" evidence="7">
    <location>
        <begin position="830"/>
        <end position="859"/>
    </location>
</feature>
<evidence type="ECO:0000256" key="5">
    <source>
        <dbReference type="ARBA" id="ARBA00022942"/>
    </source>
</evidence>
<dbReference type="Proteomes" id="UP001219933">
    <property type="component" value="Chromosome 1"/>
</dbReference>
<evidence type="ECO:0000256" key="3">
    <source>
        <dbReference type="ARBA" id="ARBA00015684"/>
    </source>
</evidence>
<dbReference type="PANTHER" id="PTHR10943:SF2">
    <property type="entry name" value="26S PROTEASOME NON-ATPASE REGULATORY SUBUNIT 1"/>
    <property type="match status" value="1"/>
</dbReference>
<dbReference type="SMART" id="SM00567">
    <property type="entry name" value="EZ_HEAT"/>
    <property type="match status" value="2"/>
</dbReference>
<dbReference type="InterPro" id="IPR048570">
    <property type="entry name" value="PSMD1_RPN2_N"/>
</dbReference>
<dbReference type="PANTHER" id="PTHR10943">
    <property type="entry name" value="26S PROTEASOME NON-ATPASE REGULATORY SUBUNIT"/>
    <property type="match status" value="1"/>
</dbReference>
<comment type="function">
    <text evidence="1 6">Acts as a regulatory subunit of the 26S proteasome which is involved in the ATP-dependent degradation of ubiquitinated proteins.</text>
</comment>
<evidence type="ECO:0000256" key="4">
    <source>
        <dbReference type="ARBA" id="ARBA00022737"/>
    </source>
</evidence>
<dbReference type="AlphaFoldDB" id="A0AAF0ENW6"/>
<dbReference type="InterPro" id="IPR016642">
    <property type="entry name" value="26S_Psome_Rpn2"/>
</dbReference>
<dbReference type="GO" id="GO:0042176">
    <property type="term" value="P:regulation of protein catabolic process"/>
    <property type="evidence" value="ECO:0007669"/>
    <property type="project" value="UniProtKB-UniRule"/>
</dbReference>
<feature type="domain" description="26S proteasome regulatory subunit RPN2 C-terminal" evidence="8">
    <location>
        <begin position="740"/>
        <end position="896"/>
    </location>
</feature>
<feature type="domain" description="26S proteasome non-ATPase regulatory subunit 1/RPN2 N-terminal" evidence="9">
    <location>
        <begin position="7"/>
        <end position="298"/>
    </location>
</feature>
<dbReference type="PIRSF" id="PIRSF015947">
    <property type="entry name" value="26S_Psome_Rpn2"/>
    <property type="match status" value="1"/>
</dbReference>
<evidence type="ECO:0000313" key="11">
    <source>
        <dbReference type="Proteomes" id="UP001219933"/>
    </source>
</evidence>
<reference evidence="10" key="1">
    <citation type="submission" date="2023-03" db="EMBL/GenBank/DDBJ databases">
        <title>Mating type loci evolution in Malassezia.</title>
        <authorList>
            <person name="Coelho M.A."/>
        </authorList>
    </citation>
    <scope>NUCLEOTIDE SEQUENCE</scope>
    <source>
        <strain evidence="10">CBS 11721</strain>
    </source>
</reference>
<dbReference type="InterPro" id="IPR011989">
    <property type="entry name" value="ARM-like"/>
</dbReference>
<name>A0AAF0ENW6_9BASI</name>
<dbReference type="InterPro" id="IPR004155">
    <property type="entry name" value="PBS_lyase_HEAT"/>
</dbReference>
<evidence type="ECO:0000256" key="2">
    <source>
        <dbReference type="ARBA" id="ARBA00006308"/>
    </source>
</evidence>
<comment type="similarity">
    <text evidence="2 6">Belongs to the proteasome subunit S1 family.</text>
</comment>
<evidence type="ECO:0000256" key="6">
    <source>
        <dbReference type="PIRNR" id="PIRNR015947"/>
    </source>
</evidence>
<evidence type="ECO:0000259" key="9">
    <source>
        <dbReference type="Pfam" id="PF21505"/>
    </source>
</evidence>
<evidence type="ECO:0000256" key="1">
    <source>
        <dbReference type="ARBA" id="ARBA00002187"/>
    </source>
</evidence>
<dbReference type="FunFam" id="1.25.10.10:FF:000017">
    <property type="entry name" value="26S proteasome non-ATPase regulatory subunit 1"/>
    <property type="match status" value="1"/>
</dbReference>
<dbReference type="Pfam" id="PF01851">
    <property type="entry name" value="PC_rep"/>
    <property type="match status" value="2"/>
</dbReference>
<protein>
    <recommendedName>
        <fullName evidence="3 6">26S proteasome regulatory subunit RPN2</fullName>
    </recommendedName>
</protein>
<keyword evidence="4" id="KW-0677">Repeat</keyword>
<dbReference type="Pfam" id="PF18004">
    <property type="entry name" value="RPN2_C"/>
    <property type="match status" value="1"/>
</dbReference>
<feature type="compositionally biased region" description="Low complexity" evidence="7">
    <location>
        <begin position="987"/>
        <end position="1004"/>
    </location>
</feature>
<dbReference type="GO" id="GO:0043161">
    <property type="term" value="P:proteasome-mediated ubiquitin-dependent protein catabolic process"/>
    <property type="evidence" value="ECO:0007669"/>
    <property type="project" value="TreeGrafter"/>
</dbReference>
<evidence type="ECO:0000256" key="7">
    <source>
        <dbReference type="SAM" id="MobiDB-lite"/>
    </source>
</evidence>
<dbReference type="InterPro" id="IPR016024">
    <property type="entry name" value="ARM-type_fold"/>
</dbReference>
<dbReference type="InterPro" id="IPR040623">
    <property type="entry name" value="RPN2_C"/>
</dbReference>
<accession>A0AAF0ENW6</accession>
<keyword evidence="5 6" id="KW-0647">Proteasome</keyword>
<dbReference type="GO" id="GO:0005634">
    <property type="term" value="C:nucleus"/>
    <property type="evidence" value="ECO:0007669"/>
    <property type="project" value="TreeGrafter"/>
</dbReference>
<feature type="compositionally biased region" description="Low complexity" evidence="7">
    <location>
        <begin position="958"/>
        <end position="976"/>
    </location>
</feature>
<keyword evidence="11" id="KW-1185">Reference proteome</keyword>
<dbReference type="GO" id="GO:0030234">
    <property type="term" value="F:enzyme regulator activity"/>
    <property type="evidence" value="ECO:0007669"/>
    <property type="project" value="UniProtKB-UniRule"/>
</dbReference>
<proteinExistence type="inferred from homology"/>
<evidence type="ECO:0000259" key="8">
    <source>
        <dbReference type="Pfam" id="PF18004"/>
    </source>
</evidence>